<sequence>AQCSTAQRIAGITTNLTACHTTNDRTGVGITLGGRHLLASAKRSGHGYRSLCFGYDIFHSCSDWNKNVLNKIKSVYAC</sequence>
<dbReference type="Proteomes" id="UP000036027">
    <property type="component" value="Unassembled WGS sequence"/>
</dbReference>
<name>A0A0J0YNW8_9NEIS</name>
<proteinExistence type="predicted"/>
<dbReference type="AlphaFoldDB" id="A0A0J0YNW8"/>
<evidence type="ECO:0000313" key="1">
    <source>
        <dbReference type="EMBL" id="KLT71845.1"/>
    </source>
</evidence>
<dbReference type="RefSeq" id="WP_047762065.1">
    <property type="nucleotide sequence ID" value="NZ_JTDO01000213.1"/>
</dbReference>
<feature type="non-terminal residue" evidence="1">
    <location>
        <position position="1"/>
    </location>
</feature>
<feature type="non-terminal residue" evidence="1">
    <location>
        <position position="78"/>
    </location>
</feature>
<gene>
    <name evidence="1" type="ORF">PL75_11465</name>
</gene>
<dbReference type="PATRIC" id="fig|1470200.3.peg.1317"/>
<keyword evidence="2" id="KW-1185">Reference proteome</keyword>
<organism evidence="1 2">
    <name type="scientific">Neisseria arctica</name>
    <dbReference type="NCBI Taxonomy" id="1470200"/>
    <lineage>
        <taxon>Bacteria</taxon>
        <taxon>Pseudomonadati</taxon>
        <taxon>Pseudomonadota</taxon>
        <taxon>Betaproteobacteria</taxon>
        <taxon>Neisseriales</taxon>
        <taxon>Neisseriaceae</taxon>
        <taxon>Neisseria</taxon>
    </lineage>
</organism>
<reference evidence="1 2" key="1">
    <citation type="submission" date="2014-11" db="EMBL/GenBank/DDBJ databases">
        <title>Genome of a novel goose pathogen.</title>
        <authorList>
            <person name="Hansen C.M."/>
            <person name="Hueffer K."/>
            <person name="Choi S.C."/>
        </authorList>
    </citation>
    <scope>NUCLEOTIDE SEQUENCE [LARGE SCALE GENOMIC DNA]</scope>
    <source>
        <strain evidence="1 2">KH1503</strain>
    </source>
</reference>
<comment type="caution">
    <text evidence="1">The sequence shown here is derived from an EMBL/GenBank/DDBJ whole genome shotgun (WGS) entry which is preliminary data.</text>
</comment>
<protein>
    <submittedName>
        <fullName evidence="1">Uncharacterized protein</fullName>
    </submittedName>
</protein>
<evidence type="ECO:0000313" key="2">
    <source>
        <dbReference type="Proteomes" id="UP000036027"/>
    </source>
</evidence>
<dbReference type="EMBL" id="JTDO01000213">
    <property type="protein sequence ID" value="KLT71845.1"/>
    <property type="molecule type" value="Genomic_DNA"/>
</dbReference>
<accession>A0A0J0YNW8</accession>